<feature type="region of interest" description="Disordered" evidence="1">
    <location>
        <begin position="1"/>
        <end position="27"/>
    </location>
</feature>
<evidence type="ECO:0000256" key="1">
    <source>
        <dbReference type="SAM" id="MobiDB-lite"/>
    </source>
</evidence>
<organism evidence="2 3">
    <name type="scientific">Coniella lustricola</name>
    <dbReference type="NCBI Taxonomy" id="2025994"/>
    <lineage>
        <taxon>Eukaryota</taxon>
        <taxon>Fungi</taxon>
        <taxon>Dikarya</taxon>
        <taxon>Ascomycota</taxon>
        <taxon>Pezizomycotina</taxon>
        <taxon>Sordariomycetes</taxon>
        <taxon>Sordariomycetidae</taxon>
        <taxon>Diaporthales</taxon>
        <taxon>Schizoparmaceae</taxon>
        <taxon>Coniella</taxon>
    </lineage>
</organism>
<reference evidence="2 3" key="1">
    <citation type="journal article" date="2018" name="Mycol. Prog.">
        <title>Coniella lustricola, a new species from submerged detritus.</title>
        <authorList>
            <person name="Raudabaugh D.B."/>
            <person name="Iturriaga T."/>
            <person name="Carver A."/>
            <person name="Mondo S."/>
            <person name="Pangilinan J."/>
            <person name="Lipzen A."/>
            <person name="He G."/>
            <person name="Amirebrahimi M."/>
            <person name="Grigoriev I.V."/>
            <person name="Miller A.N."/>
        </authorList>
    </citation>
    <scope>NUCLEOTIDE SEQUENCE [LARGE SCALE GENOMIC DNA]</scope>
    <source>
        <strain evidence="2 3">B22-T-1</strain>
    </source>
</reference>
<protein>
    <submittedName>
        <fullName evidence="2">Uncharacterized protein</fullName>
    </submittedName>
</protein>
<gene>
    <name evidence="2" type="ORF">BD289DRAFT_452658</name>
</gene>
<proteinExistence type="predicted"/>
<dbReference type="EMBL" id="KZ678426">
    <property type="protein sequence ID" value="PSR88623.1"/>
    <property type="molecule type" value="Genomic_DNA"/>
</dbReference>
<name>A0A2T3AAC2_9PEZI</name>
<keyword evidence="3" id="KW-1185">Reference proteome</keyword>
<evidence type="ECO:0000313" key="3">
    <source>
        <dbReference type="Proteomes" id="UP000241462"/>
    </source>
</evidence>
<dbReference type="InParanoid" id="A0A2T3AAC2"/>
<sequence>MSFVPAGFGRNPAWGNDGGAPPTTDNQQATANLGYIFDPMAPYYYFVAPHPPYGNLVPLNNPRTPEPPSDALLAGVVFKNPSGGIGCEPGYEYVFPTDHANIWVFRTGNNRPWNYAANTPMPEFFKLHVATILPLGELLHKLGGDNPNPKKIHATECFQGTNGRWYKGQTYSGNDDEKMKSAVEKLGWDKTRTGLPTGKPVVYLYVSNS</sequence>
<accession>A0A2T3AAC2</accession>
<dbReference type="OrthoDB" id="10057496at2759"/>
<dbReference type="AlphaFoldDB" id="A0A2T3AAC2"/>
<dbReference type="Proteomes" id="UP000241462">
    <property type="component" value="Unassembled WGS sequence"/>
</dbReference>
<evidence type="ECO:0000313" key="2">
    <source>
        <dbReference type="EMBL" id="PSR88623.1"/>
    </source>
</evidence>